<dbReference type="SUPFAM" id="SSF53850">
    <property type="entry name" value="Periplasmic binding protein-like II"/>
    <property type="match status" value="1"/>
</dbReference>
<proteinExistence type="inferred from homology"/>
<dbReference type="PANTHER" id="PTHR35936:SF25">
    <property type="entry name" value="ABC TRANSPORTER SUBSTRATE-BINDING PROTEIN"/>
    <property type="match status" value="1"/>
</dbReference>
<keyword evidence="3" id="KW-1185">Reference proteome</keyword>
<evidence type="ECO:0000313" key="2">
    <source>
        <dbReference type="EMBL" id="SEK39293.1"/>
    </source>
</evidence>
<name>A0A1H7GMB9_9GAMM</name>
<protein>
    <submittedName>
        <fullName evidence="2">Polar amino acid transport system substrate-binding protein</fullName>
    </submittedName>
</protein>
<evidence type="ECO:0000256" key="1">
    <source>
        <dbReference type="ARBA" id="ARBA00010333"/>
    </source>
</evidence>
<gene>
    <name evidence="2" type="ORF">SAMN05216214_102127</name>
</gene>
<dbReference type="AlphaFoldDB" id="A0A1H7GMB9"/>
<dbReference type="EMBL" id="FOAS01000002">
    <property type="protein sequence ID" value="SEK39293.1"/>
    <property type="molecule type" value="Genomic_DNA"/>
</dbReference>
<dbReference type="RefSeq" id="WP_083394213.1">
    <property type="nucleotide sequence ID" value="NZ_FOAS01000002.1"/>
</dbReference>
<dbReference type="Proteomes" id="UP000185766">
    <property type="component" value="Unassembled WGS sequence"/>
</dbReference>
<accession>A0A1H7GMB9</accession>
<organism evidence="2 3">
    <name type="scientific">Atopomonas hussainii</name>
    <dbReference type="NCBI Taxonomy" id="1429083"/>
    <lineage>
        <taxon>Bacteria</taxon>
        <taxon>Pseudomonadati</taxon>
        <taxon>Pseudomonadota</taxon>
        <taxon>Gammaproteobacteria</taxon>
        <taxon>Pseudomonadales</taxon>
        <taxon>Pseudomonadaceae</taxon>
        <taxon>Atopomonas</taxon>
    </lineage>
</organism>
<comment type="similarity">
    <text evidence="1">Belongs to the bacterial solute-binding protein 3 family.</text>
</comment>
<dbReference type="Gene3D" id="3.40.190.10">
    <property type="entry name" value="Periplasmic binding protein-like II"/>
    <property type="match status" value="2"/>
</dbReference>
<reference evidence="2 3" key="1">
    <citation type="submission" date="2016-10" db="EMBL/GenBank/DDBJ databases">
        <authorList>
            <person name="de Groot N.N."/>
        </authorList>
    </citation>
    <scope>NUCLEOTIDE SEQUENCE [LARGE SCALE GENOMIC DNA]</scope>
    <source>
        <strain evidence="2 3">JCM 19513</strain>
    </source>
</reference>
<sequence>MRMSWLGWVSFVLVMPGYAEQQTVTISTGEFPPFTSADLPHGGVVNQLVQEAFAAQGYWVAFHYLPWQRAKREARAGRLQASSYWQCNAENEKDFLCSSALKHEQYVFFYHKSKPLPDWQNFADLRPYRLGATAGYSYSHEFWLAAETGLLQVELVQEDEQNIAKLLRGRIDGLLLDPMVAYDILARRFAPGTAHLLEYHPKPVVEMTGHLLISRKVHNAQELLGAFEAGLSTLKANGRFEELWDAMLQPQDAPAGNGAP</sequence>
<evidence type="ECO:0000313" key="3">
    <source>
        <dbReference type="Proteomes" id="UP000185766"/>
    </source>
</evidence>
<dbReference type="PANTHER" id="PTHR35936">
    <property type="entry name" value="MEMBRANE-BOUND LYTIC MUREIN TRANSGLYCOSYLASE F"/>
    <property type="match status" value="1"/>
</dbReference>